<organism evidence="5 6">
    <name type="scientific">Nocardioides eburneus</name>
    <dbReference type="NCBI Taxonomy" id="3231482"/>
    <lineage>
        <taxon>Bacteria</taxon>
        <taxon>Bacillati</taxon>
        <taxon>Actinomycetota</taxon>
        <taxon>Actinomycetes</taxon>
        <taxon>Propionibacteriales</taxon>
        <taxon>Nocardioidaceae</taxon>
        <taxon>Nocardioides</taxon>
    </lineage>
</organism>
<keyword evidence="3" id="KW-0963">Cytoplasm</keyword>
<keyword evidence="2 3" id="KW-0663">Pyridoxal phosphate</keyword>
<dbReference type="Gene3D" id="3.40.50.1100">
    <property type="match status" value="2"/>
</dbReference>
<dbReference type="Pfam" id="PF00291">
    <property type="entry name" value="PALP"/>
    <property type="match status" value="1"/>
</dbReference>
<name>A0ABV3STP3_9ACTN</name>
<comment type="cofactor">
    <cofactor evidence="1 3">
        <name>pyridoxal 5'-phosphate</name>
        <dbReference type="ChEBI" id="CHEBI:597326"/>
    </cofactor>
</comment>
<evidence type="ECO:0000256" key="3">
    <source>
        <dbReference type="HAMAP-Rule" id="MF_00868"/>
    </source>
</evidence>
<dbReference type="SUPFAM" id="SSF53686">
    <property type="entry name" value="Tryptophan synthase beta subunit-like PLP-dependent enzymes"/>
    <property type="match status" value="1"/>
</dbReference>
<keyword evidence="6" id="KW-1185">Reference proteome</keyword>
<protein>
    <recommendedName>
        <fullName evidence="3">L-cysteine desulfhydrase Cds1</fullName>
        <ecNumber evidence="3">4.4.1.1</ecNumber>
    </recommendedName>
</protein>
<sequence length="369" mass="39950">MPTLTADHRAWIDEAVRRVEADAQRSADTHLHVVPLPGVAGRSVDLYLKDESVHPTGSLKHRLARSLFLYALCNGWLHAGSTVVEASSGSTAVSEAYFARLVGLPFVAVMTRSTSREKVELIEWYGGQCHFVDTPGEVYDEARRLAEACGGHYMDQFTYAERATDWRGNNNIAESIFEQMAKERHPVPSWVVVSAGTGGTSATIGRFLHYKRHATRLLVADPEGSAFLEGWEKDVSTATGPGSRIEGIGRPRVEPSFVGGVIDDMVRVPDAASIATMRWLSARMGRSVGPSTGTNVWAALGIIGRMVDAGERGSVVTLLCDSGDRYGSTYYDDDWVASLGIDLTPYAAALADYERTGVLVDPDAGRGEA</sequence>
<dbReference type="HAMAP" id="MF_00868">
    <property type="entry name" value="Cds1"/>
    <property type="match status" value="1"/>
</dbReference>
<evidence type="ECO:0000256" key="2">
    <source>
        <dbReference type="ARBA" id="ARBA00022898"/>
    </source>
</evidence>
<dbReference type="Proteomes" id="UP001556631">
    <property type="component" value="Unassembled WGS sequence"/>
</dbReference>
<feature type="modified residue" description="N6-(pyridoxal phosphate)lysine" evidence="3">
    <location>
        <position position="60"/>
    </location>
</feature>
<evidence type="ECO:0000313" key="6">
    <source>
        <dbReference type="Proteomes" id="UP001556631"/>
    </source>
</evidence>
<dbReference type="InterPro" id="IPR036052">
    <property type="entry name" value="TrpB-like_PALP_sf"/>
</dbReference>
<comment type="similarity">
    <text evidence="3">Belongs to the cysteine synthase/cystathionine beta-synthase family. Cds1 subfamily.</text>
</comment>
<dbReference type="InterPro" id="IPR047586">
    <property type="entry name" value="Cds1"/>
</dbReference>
<dbReference type="InterPro" id="IPR001926">
    <property type="entry name" value="TrpB-like_PALP"/>
</dbReference>
<keyword evidence="3" id="KW-0456">Lyase</keyword>
<evidence type="ECO:0000259" key="4">
    <source>
        <dbReference type="Pfam" id="PF00291"/>
    </source>
</evidence>
<comment type="caution">
    <text evidence="5">The sequence shown here is derived from an EMBL/GenBank/DDBJ whole genome shotgun (WGS) entry which is preliminary data.</text>
</comment>
<comment type="function">
    <text evidence="3">A cysteine desulfhydrase that generates hydrogen sulfide, H(2)S. The H(2)S produced by this enzyme modulates the balance between respiration and glycolysis, and contributes to redox homeostasis. Probably eliminates toxic levels of Cys (which can induce oxidative stress).</text>
</comment>
<dbReference type="PANTHER" id="PTHR10314">
    <property type="entry name" value="CYSTATHIONINE BETA-SYNTHASE"/>
    <property type="match status" value="1"/>
</dbReference>
<feature type="domain" description="Tryptophan synthase beta chain-like PALP" evidence="4">
    <location>
        <begin position="34"/>
        <end position="321"/>
    </location>
</feature>
<evidence type="ECO:0000256" key="1">
    <source>
        <dbReference type="ARBA" id="ARBA00001933"/>
    </source>
</evidence>
<reference evidence="5 6" key="1">
    <citation type="submission" date="2024-07" db="EMBL/GenBank/DDBJ databases">
        <authorList>
            <person name="Lee S."/>
            <person name="Kang M."/>
        </authorList>
    </citation>
    <scope>NUCLEOTIDE SEQUENCE [LARGE SCALE GENOMIC DNA]</scope>
    <source>
        <strain evidence="5 6">DS6</strain>
    </source>
</reference>
<proteinExistence type="inferred from homology"/>
<accession>A0ABV3STP3</accession>
<evidence type="ECO:0000313" key="5">
    <source>
        <dbReference type="EMBL" id="MEX0426308.1"/>
    </source>
</evidence>
<gene>
    <name evidence="3" type="primary">cds1</name>
    <name evidence="5" type="ORF">AB3X52_01660</name>
</gene>
<dbReference type="EC" id="4.4.1.1" evidence="3"/>
<dbReference type="RefSeq" id="WP_367990958.1">
    <property type="nucleotide sequence ID" value="NZ_JBFPJR010000002.1"/>
</dbReference>
<dbReference type="InterPro" id="IPR050214">
    <property type="entry name" value="Cys_Synth/Cystath_Beta-Synth"/>
</dbReference>
<dbReference type="EMBL" id="JBFPJR010000002">
    <property type="protein sequence ID" value="MEX0426308.1"/>
    <property type="molecule type" value="Genomic_DNA"/>
</dbReference>
<comment type="catalytic activity">
    <reaction evidence="3">
        <text>L-cysteine + H2O = hydrogen sulfide + pyruvate + NH4(+) + H(+)</text>
        <dbReference type="Rhea" id="RHEA:24931"/>
        <dbReference type="ChEBI" id="CHEBI:15361"/>
        <dbReference type="ChEBI" id="CHEBI:15377"/>
        <dbReference type="ChEBI" id="CHEBI:15378"/>
        <dbReference type="ChEBI" id="CHEBI:28938"/>
        <dbReference type="ChEBI" id="CHEBI:29919"/>
        <dbReference type="ChEBI" id="CHEBI:35235"/>
        <dbReference type="EC" id="4.4.1.1"/>
    </reaction>
</comment>